<reference evidence="2 3" key="1">
    <citation type="submission" date="2022-08" db="EMBL/GenBank/DDBJ databases">
        <title>Aerococcaceae sp. nov isolated from spoiled eye mask.</title>
        <authorList>
            <person name="Zhou G."/>
            <person name="Xie X.-B."/>
            <person name="Shi Q.-S."/>
            <person name="Wang Y.-S."/>
            <person name="Wen X."/>
            <person name="Peng H."/>
            <person name="Yang X.-J."/>
            <person name="Tao H.-B."/>
            <person name="Huang X.-M."/>
        </authorList>
    </citation>
    <scope>NUCLEOTIDE SEQUENCE [LARGE SCALE GENOMIC DNA]</scope>
    <source>
        <strain evidence="3">DM20194951</strain>
    </source>
</reference>
<dbReference type="Pfam" id="PF12822">
    <property type="entry name" value="ECF_trnsprt"/>
    <property type="match status" value="1"/>
</dbReference>
<accession>A0ABY5P4N5</accession>
<feature type="transmembrane region" description="Helical" evidence="1">
    <location>
        <begin position="117"/>
        <end position="137"/>
    </location>
</feature>
<protein>
    <submittedName>
        <fullName evidence="2">ECF transporter S component</fullName>
    </submittedName>
</protein>
<keyword evidence="1" id="KW-1133">Transmembrane helix</keyword>
<dbReference type="Gene3D" id="1.10.1760.20">
    <property type="match status" value="1"/>
</dbReference>
<proteinExistence type="predicted"/>
<keyword evidence="1" id="KW-0472">Membrane</keyword>
<keyword evidence="1" id="KW-0812">Transmembrane</keyword>
<name>A0ABY5P4N5_9LACT</name>
<feature type="transmembrane region" description="Helical" evidence="1">
    <location>
        <begin position="83"/>
        <end position="105"/>
    </location>
</feature>
<keyword evidence="3" id="KW-1185">Reference proteome</keyword>
<dbReference type="RefSeq" id="WP_313793011.1">
    <property type="nucleotide sequence ID" value="NZ_CP102453.1"/>
</dbReference>
<feature type="transmembrane region" description="Helical" evidence="1">
    <location>
        <begin position="157"/>
        <end position="178"/>
    </location>
</feature>
<evidence type="ECO:0000313" key="3">
    <source>
        <dbReference type="Proteomes" id="UP001315967"/>
    </source>
</evidence>
<evidence type="ECO:0000256" key="1">
    <source>
        <dbReference type="SAM" id="Phobius"/>
    </source>
</evidence>
<sequence length="188" mass="21204">MSGDLKTVTSKSRYFTVNRITLIAVLTAFVTVGRLIFALPILPNIQPMTAMLIIITLNIGVIDGITVSVFSVILTNIFLGMGIWSIMQIISFVVIMVLTVVLKYFYKYGGLRNRIIFSIWAGITGFTYGFTISLMSYYTYGLSNFTVYYLNGIPFDILHAVGNLIFFFILEPIIVPIIQKKFKHQNQS</sequence>
<dbReference type="Proteomes" id="UP001315967">
    <property type="component" value="Chromosome"/>
</dbReference>
<gene>
    <name evidence="2" type="ORF">NRE15_11460</name>
</gene>
<organism evidence="2 3">
    <name type="scientific">Fundicoccus culcitae</name>
    <dbReference type="NCBI Taxonomy" id="2969821"/>
    <lineage>
        <taxon>Bacteria</taxon>
        <taxon>Bacillati</taxon>
        <taxon>Bacillota</taxon>
        <taxon>Bacilli</taxon>
        <taxon>Lactobacillales</taxon>
        <taxon>Aerococcaceae</taxon>
        <taxon>Fundicoccus</taxon>
    </lineage>
</organism>
<dbReference type="InterPro" id="IPR024529">
    <property type="entry name" value="ECF_trnsprt_substrate-spec"/>
</dbReference>
<feature type="transmembrane region" description="Helical" evidence="1">
    <location>
        <begin position="49"/>
        <end position="77"/>
    </location>
</feature>
<dbReference type="EMBL" id="CP102453">
    <property type="protein sequence ID" value="UUX33509.1"/>
    <property type="molecule type" value="Genomic_DNA"/>
</dbReference>
<feature type="transmembrane region" description="Helical" evidence="1">
    <location>
        <begin position="20"/>
        <end position="42"/>
    </location>
</feature>
<evidence type="ECO:0000313" key="2">
    <source>
        <dbReference type="EMBL" id="UUX33509.1"/>
    </source>
</evidence>